<dbReference type="InterPro" id="IPR011990">
    <property type="entry name" value="TPR-like_helical_dom_sf"/>
</dbReference>
<dbReference type="PROSITE" id="PS50125">
    <property type="entry name" value="GUANYLATE_CYCLASE_2"/>
    <property type="match status" value="1"/>
</dbReference>
<dbReference type="SUPFAM" id="SSF52540">
    <property type="entry name" value="P-loop containing nucleoside triphosphate hydrolases"/>
    <property type="match status" value="1"/>
</dbReference>
<keyword evidence="6" id="KW-1185">Reference proteome</keyword>
<dbReference type="RefSeq" id="WP_173805311.1">
    <property type="nucleotide sequence ID" value="NZ_JABSNM010000008.1"/>
</dbReference>
<feature type="domain" description="Guanylate cyclase" evidence="4">
    <location>
        <begin position="31"/>
        <end position="161"/>
    </location>
</feature>
<sequence length="996" mass="107998">MSPESVLADEAREPAAGQERLSEPPAWPVLTVVFSDLGGAGVAGGLESEHYARLLQALRQLGDTVLSAHGGQVLRLQGDGVLAVFGLPQPQPDDTRRAIEAVLDLHERVRALRPPVRPAGLPALVLHSGLHAGPVQVGPGDAQRGRLTLSGDVPDLAVRLSMAAGRDELLVSLEALGPQAQAFLTEPREPLILPGRDRPVALCRVRARVDQAGARVPRRQRALLPFVGREAELAWLEEAAATVGQTGTPVCRLLLGVPGLGKTRLLGEFAERSASRFRRVLTGHCERQLSAEPLQPFLQMLPGTEPPRRIDARDAAGDPVTRLCERLLEEVRADAPVLLCIDDWQWADEAALQLLMRLRRQAAGLPLMIVLTARDLSGAERSRLDMPGRVLVPFSDEEADRTVHQLLPSIEPVEIDSIRRLSGGNALYIEELCHALLVHAELRRQAGRPYGGAAWLDRLIEARLARLPEPAREVLQIAAVIGVHVPVVLLSAVTGEPVEGALARLAAEDVLFPDVSAGRLRFKHGITRDVIYRSIGLAQRQQLHRRVAATLAGTDAQAHEALAHHWHAAGVPEQALEAAERAADRAQALSSLDRAREFHRLALAAIEALPSTPALRQRWFDRVQRLALAGVFDAARADLEVVRRAVSLAMQGDDVGVQARMRYWLAYMHYALGEAREAVREGREALVLARRAGDAPLEVQVRATLGQALASAARYPAALALLDDAGGIKRRHRSGRRPSVGLAYTLTCQAAIHGDQGRFELAGELFGEALEAAGEGMHEIGASIRGWQAVVLLWQGRWQEAATAAAQAHRIGEQVRSLFSFSMSHAAGSFARWRLDPDGPGLQGVRDATVWLAPRDGGLFASLNHGWLAEGEVERGQPDRAREQAALALARARRGDWLGAAMASRALARLAGGSAPPQAWHHLVRAERAARCRHSAHEQALNRLARVRWLLQCGRDRTPEGESAVALLDEAEAAFTAMSMSWHVAQMARLRGMTGT</sequence>
<accession>A0ABX2G3I0</accession>
<dbReference type="Pfam" id="PF00211">
    <property type="entry name" value="Guanylate_cyc"/>
    <property type="match status" value="1"/>
</dbReference>
<evidence type="ECO:0000256" key="3">
    <source>
        <dbReference type="SAM" id="MobiDB-lite"/>
    </source>
</evidence>
<evidence type="ECO:0000256" key="1">
    <source>
        <dbReference type="ARBA" id="ARBA00022741"/>
    </source>
</evidence>
<dbReference type="InterPro" id="IPR001054">
    <property type="entry name" value="A/G_cyclase"/>
</dbReference>
<feature type="region of interest" description="Disordered" evidence="3">
    <location>
        <begin position="1"/>
        <end position="22"/>
    </location>
</feature>
<dbReference type="PANTHER" id="PTHR16305:SF28">
    <property type="entry name" value="GUANYLATE CYCLASE DOMAIN-CONTAINING PROTEIN"/>
    <property type="match status" value="1"/>
</dbReference>
<dbReference type="InterPro" id="IPR041664">
    <property type="entry name" value="AAA_16"/>
</dbReference>
<dbReference type="EMBL" id="JABSNM010000008">
    <property type="protein sequence ID" value="NRT56316.1"/>
    <property type="molecule type" value="Genomic_DNA"/>
</dbReference>
<dbReference type="Gene3D" id="3.40.50.300">
    <property type="entry name" value="P-loop containing nucleotide triphosphate hydrolases"/>
    <property type="match status" value="1"/>
</dbReference>
<organism evidence="5 6">
    <name type="scientific">Sphaerotilus uruguayifluvii</name>
    <dbReference type="NCBI Taxonomy" id="2735897"/>
    <lineage>
        <taxon>Bacteria</taxon>
        <taxon>Pseudomonadati</taxon>
        <taxon>Pseudomonadota</taxon>
        <taxon>Betaproteobacteria</taxon>
        <taxon>Burkholderiales</taxon>
        <taxon>Sphaerotilaceae</taxon>
        <taxon>Sphaerotilus</taxon>
    </lineage>
</organism>
<dbReference type="Proteomes" id="UP001516061">
    <property type="component" value="Unassembled WGS sequence"/>
</dbReference>
<dbReference type="Gene3D" id="1.25.40.10">
    <property type="entry name" value="Tetratricopeptide repeat domain"/>
    <property type="match status" value="1"/>
</dbReference>
<evidence type="ECO:0000313" key="6">
    <source>
        <dbReference type="Proteomes" id="UP001516061"/>
    </source>
</evidence>
<keyword evidence="2" id="KW-0067">ATP-binding</keyword>
<evidence type="ECO:0000259" key="4">
    <source>
        <dbReference type="PROSITE" id="PS50125"/>
    </source>
</evidence>
<comment type="caution">
    <text evidence="5">The sequence shown here is derived from an EMBL/GenBank/DDBJ whole genome shotgun (WGS) entry which is preliminary data.</text>
</comment>
<proteinExistence type="predicted"/>
<gene>
    <name evidence="5" type="ORF">HNQ01_002059</name>
</gene>
<dbReference type="Gene3D" id="3.30.70.1230">
    <property type="entry name" value="Nucleotide cyclase"/>
    <property type="match status" value="1"/>
</dbReference>
<dbReference type="Pfam" id="PF13191">
    <property type="entry name" value="AAA_16"/>
    <property type="match status" value="1"/>
</dbReference>
<reference evidence="5 6" key="1">
    <citation type="submission" date="2020-05" db="EMBL/GenBank/DDBJ databases">
        <title>Genomic Encyclopedia of Type Strains, Phase IV (KMG-V): Genome sequencing to study the core and pangenomes of soil and plant-associated prokaryotes.</title>
        <authorList>
            <person name="Whitman W."/>
        </authorList>
    </citation>
    <scope>NUCLEOTIDE SEQUENCE [LARGE SCALE GENOMIC DNA]</scope>
    <source>
        <strain evidence="5 6">C29</strain>
    </source>
</reference>
<dbReference type="PANTHER" id="PTHR16305">
    <property type="entry name" value="TESTICULAR SOLUBLE ADENYLYL CYCLASE"/>
    <property type="match status" value="1"/>
</dbReference>
<name>A0ABX2G3I0_9BURK</name>
<dbReference type="InterPro" id="IPR027417">
    <property type="entry name" value="P-loop_NTPase"/>
</dbReference>
<dbReference type="CDD" id="cd07302">
    <property type="entry name" value="CHD"/>
    <property type="match status" value="1"/>
</dbReference>
<dbReference type="InterPro" id="IPR029787">
    <property type="entry name" value="Nucleotide_cyclase"/>
</dbReference>
<evidence type="ECO:0000256" key="2">
    <source>
        <dbReference type="ARBA" id="ARBA00022840"/>
    </source>
</evidence>
<dbReference type="SUPFAM" id="SSF48452">
    <property type="entry name" value="TPR-like"/>
    <property type="match status" value="1"/>
</dbReference>
<evidence type="ECO:0000313" key="5">
    <source>
        <dbReference type="EMBL" id="NRT56316.1"/>
    </source>
</evidence>
<protein>
    <submittedName>
        <fullName evidence="5">Class 3 adenylate cyclase/tetratricopeptide (TPR) repeat protein</fullName>
    </submittedName>
</protein>
<dbReference type="SUPFAM" id="SSF55073">
    <property type="entry name" value="Nucleotide cyclase"/>
    <property type="match status" value="1"/>
</dbReference>
<keyword evidence="1" id="KW-0547">Nucleotide-binding</keyword>